<dbReference type="Proteomes" id="UP000051373">
    <property type="component" value="Unassembled WGS sequence"/>
</dbReference>
<dbReference type="InterPro" id="IPR045677">
    <property type="entry name" value="DUF6197"/>
</dbReference>
<proteinExistence type="predicted"/>
<dbReference type="Pfam" id="PF19698">
    <property type="entry name" value="DUF6197"/>
    <property type="match status" value="1"/>
</dbReference>
<reference evidence="1 2" key="1">
    <citation type="journal article" date="2015" name="Microbiome">
        <title>Genomic resolution of linkages in carbon, nitrogen, and sulfur cycling among widespread estuary sediment bacteria.</title>
        <authorList>
            <person name="Baker B.J."/>
            <person name="Lazar C.S."/>
            <person name="Teske A.P."/>
            <person name="Dick G.J."/>
        </authorList>
    </citation>
    <scope>NUCLEOTIDE SEQUENCE [LARGE SCALE GENOMIC DNA]</scope>
    <source>
        <strain evidence="1">SM23_42</strain>
    </source>
</reference>
<sequence length="283" mass="32741">MYYVVGTKEAYQMISRRDTRTSEYQVKTRLSTCLLILCIGVVVAYGQEELPDNYLPISLEIQDTRLEGGCGYLEGFTFSMDLPPGFLKKTFDKEKLFEIVRSEKITGTLTYPNNKTAEIEYEVVNHRGVEDIYMKTTLGYFLWEMLDITDGGLFFAINWWYCPPAREVDLEALKMAEQLLADSSNWHKMDDRKCEDDIANNKWSLFCAIKYASIEKMGEYNHHNTAMQALRFTIDELVPNHGFEHTLMDYNNSPSTTHKDIVAVINKAKKKITDELQLNENDQ</sequence>
<organism evidence="1 2">
    <name type="scientific">candidate division WOR_3 bacterium SM23_42</name>
    <dbReference type="NCBI Taxonomy" id="1703779"/>
    <lineage>
        <taxon>Bacteria</taxon>
        <taxon>Bacteria division WOR-3</taxon>
    </lineage>
</organism>
<dbReference type="AlphaFoldDB" id="A0A0S8FUQ6"/>
<evidence type="ECO:0000313" key="2">
    <source>
        <dbReference type="Proteomes" id="UP000051373"/>
    </source>
</evidence>
<accession>A0A0S8FUQ6</accession>
<comment type="caution">
    <text evidence="1">The sequence shown here is derived from an EMBL/GenBank/DDBJ whole genome shotgun (WGS) entry which is preliminary data.</text>
</comment>
<dbReference type="STRING" id="1703779.AMJ83_01575"/>
<evidence type="ECO:0000313" key="1">
    <source>
        <dbReference type="EMBL" id="KPK64431.1"/>
    </source>
</evidence>
<dbReference type="EMBL" id="LJUJ01000002">
    <property type="protein sequence ID" value="KPK64431.1"/>
    <property type="molecule type" value="Genomic_DNA"/>
</dbReference>
<gene>
    <name evidence="1" type="ORF">AMJ83_01575</name>
</gene>
<protein>
    <submittedName>
        <fullName evidence="1">Uncharacterized protein</fullName>
    </submittedName>
</protein>
<name>A0A0S8FUQ6_UNCW3</name>